<sequence>MDAHRIVKAAPAEVIEAYRTTIYVNGISGYALVTLTFGDHFYLKVRLMWPAPFGLPKVLFFLLRYYIMVHRVFTVLYGLPIGLSPEQCRSAFLRTGISTWVLVSGAEALLFLRVYAFSRKNRRMMWYLLLQFVGIHSGSFFLLSEFLRSVDYRKFPIPGLVCMPICGDSILLSGSFILLLGSLIVVMLIMVYTALREHRKVSESAILKVFYRDGIFYFICLSALALANIIVNLMVPPGAAGGFKFLLVQTEVDAHVILSTRMLLHLRGQAEKDRRKQFNPLTDLGTTGTLSGRFGRAPNQTPHIESQYL</sequence>
<evidence type="ECO:0000256" key="2">
    <source>
        <dbReference type="SAM" id="Phobius"/>
    </source>
</evidence>
<organism evidence="3 4">
    <name type="scientific">Ephemerocybe angulata</name>
    <dbReference type="NCBI Taxonomy" id="980116"/>
    <lineage>
        <taxon>Eukaryota</taxon>
        <taxon>Fungi</taxon>
        <taxon>Dikarya</taxon>
        <taxon>Basidiomycota</taxon>
        <taxon>Agaricomycotina</taxon>
        <taxon>Agaricomycetes</taxon>
        <taxon>Agaricomycetidae</taxon>
        <taxon>Agaricales</taxon>
        <taxon>Agaricineae</taxon>
        <taxon>Psathyrellaceae</taxon>
        <taxon>Ephemerocybe</taxon>
    </lineage>
</organism>
<feature type="transmembrane region" description="Helical" evidence="2">
    <location>
        <begin position="124"/>
        <end position="143"/>
    </location>
</feature>
<accession>A0A8H6M359</accession>
<feature type="transmembrane region" description="Helical" evidence="2">
    <location>
        <begin position="170"/>
        <end position="195"/>
    </location>
</feature>
<name>A0A8H6M359_9AGAR</name>
<feature type="transmembrane region" description="Helical" evidence="2">
    <location>
        <begin position="215"/>
        <end position="235"/>
    </location>
</feature>
<feature type="region of interest" description="Disordered" evidence="1">
    <location>
        <begin position="286"/>
        <end position="309"/>
    </location>
</feature>
<protein>
    <submittedName>
        <fullName evidence="3">Uncharacterized protein</fullName>
    </submittedName>
</protein>
<keyword evidence="4" id="KW-1185">Reference proteome</keyword>
<keyword evidence="2" id="KW-0472">Membrane</keyword>
<dbReference type="EMBL" id="JACGCI010000049">
    <property type="protein sequence ID" value="KAF6751504.1"/>
    <property type="molecule type" value="Genomic_DNA"/>
</dbReference>
<keyword evidence="2" id="KW-1133">Transmembrane helix</keyword>
<keyword evidence="2" id="KW-0812">Transmembrane</keyword>
<comment type="caution">
    <text evidence="3">The sequence shown here is derived from an EMBL/GenBank/DDBJ whole genome shotgun (WGS) entry which is preliminary data.</text>
</comment>
<evidence type="ECO:0000313" key="4">
    <source>
        <dbReference type="Proteomes" id="UP000521943"/>
    </source>
</evidence>
<feature type="transmembrane region" description="Helical" evidence="2">
    <location>
        <begin position="91"/>
        <end position="112"/>
    </location>
</feature>
<gene>
    <name evidence="3" type="ORF">DFP72DRAFT_907271</name>
</gene>
<dbReference type="Proteomes" id="UP000521943">
    <property type="component" value="Unassembled WGS sequence"/>
</dbReference>
<dbReference type="AlphaFoldDB" id="A0A8H6M359"/>
<evidence type="ECO:0000256" key="1">
    <source>
        <dbReference type="SAM" id="MobiDB-lite"/>
    </source>
</evidence>
<feature type="transmembrane region" description="Helical" evidence="2">
    <location>
        <begin position="20"/>
        <end position="38"/>
    </location>
</feature>
<feature type="compositionally biased region" description="Polar residues" evidence="1">
    <location>
        <begin position="298"/>
        <end position="309"/>
    </location>
</feature>
<reference evidence="3 4" key="1">
    <citation type="submission" date="2020-07" db="EMBL/GenBank/DDBJ databases">
        <title>Comparative genomics of pyrophilous fungi reveals a link between fire events and developmental genes.</title>
        <authorList>
            <consortium name="DOE Joint Genome Institute"/>
            <person name="Steindorff A.S."/>
            <person name="Carver A."/>
            <person name="Calhoun S."/>
            <person name="Stillman K."/>
            <person name="Liu H."/>
            <person name="Lipzen A."/>
            <person name="Pangilinan J."/>
            <person name="Labutti K."/>
            <person name="Bruns T.D."/>
            <person name="Grigoriev I.V."/>
        </authorList>
    </citation>
    <scope>NUCLEOTIDE SEQUENCE [LARGE SCALE GENOMIC DNA]</scope>
    <source>
        <strain evidence="3 4">CBS 144469</strain>
    </source>
</reference>
<evidence type="ECO:0000313" key="3">
    <source>
        <dbReference type="EMBL" id="KAF6751504.1"/>
    </source>
</evidence>
<dbReference type="OrthoDB" id="3350812at2759"/>
<proteinExistence type="predicted"/>